<proteinExistence type="predicted"/>
<dbReference type="InterPro" id="IPR045340">
    <property type="entry name" value="DUF6533"/>
</dbReference>
<keyword evidence="1" id="KW-0472">Membrane</keyword>
<dbReference type="RefSeq" id="XP_009552398.1">
    <property type="nucleotide sequence ID" value="XM_009554103.1"/>
</dbReference>
<dbReference type="STRING" id="747525.W4JRU2"/>
<sequence length="263" mass="29957">MSSTITMTPLNFIASPEAQETLYDIRLGKYLFLVAFVVAVYDHACTLPEEIETVWKKKRKTFFLYLFIFVRYYTPLVLCVVTFGFFSTWMNHERCSHWMYFMPLGVTLPLMLLPGILMAIRVYALWNKNILILSGLLLYLATQISIGIWVTLLPGAKPLPVPVQNYEFHYCIYAAPLLKNGLPSSSLYVFMDLGYDTMIFSLTIARTIYMSRKIHRHGALGIGLMRSLARDGALYFGGIFAMNFTWVLIIVLGSPGIRGLIAM</sequence>
<dbReference type="EMBL" id="KI925465">
    <property type="protein sequence ID" value="ETW76189.1"/>
    <property type="molecule type" value="Genomic_DNA"/>
</dbReference>
<evidence type="ECO:0000313" key="3">
    <source>
        <dbReference type="EMBL" id="ETW76189.1"/>
    </source>
</evidence>
<dbReference type="GeneID" id="20671514"/>
<dbReference type="Pfam" id="PF20151">
    <property type="entry name" value="DUF6533"/>
    <property type="match status" value="1"/>
</dbReference>
<feature type="domain" description="DUF6533" evidence="2">
    <location>
        <begin position="30"/>
        <end position="76"/>
    </location>
</feature>
<feature type="transmembrane region" description="Helical" evidence="1">
    <location>
        <begin position="130"/>
        <end position="152"/>
    </location>
</feature>
<keyword evidence="4" id="KW-1185">Reference proteome</keyword>
<evidence type="ECO:0000256" key="1">
    <source>
        <dbReference type="SAM" id="Phobius"/>
    </source>
</evidence>
<dbReference type="OrthoDB" id="2686513at2759"/>
<feature type="transmembrane region" description="Helical" evidence="1">
    <location>
        <begin position="187"/>
        <end position="209"/>
    </location>
</feature>
<evidence type="ECO:0000313" key="4">
    <source>
        <dbReference type="Proteomes" id="UP000030671"/>
    </source>
</evidence>
<name>W4JRU2_HETIT</name>
<dbReference type="HOGENOM" id="CLU_035509_2_2_1"/>
<evidence type="ECO:0000259" key="2">
    <source>
        <dbReference type="Pfam" id="PF20151"/>
    </source>
</evidence>
<feature type="transmembrane region" description="Helical" evidence="1">
    <location>
        <begin position="98"/>
        <end position="123"/>
    </location>
</feature>
<feature type="transmembrane region" description="Helical" evidence="1">
    <location>
        <begin position="233"/>
        <end position="253"/>
    </location>
</feature>
<dbReference type="KEGG" id="hir:HETIRDRAFT_329692"/>
<keyword evidence="1" id="KW-0812">Transmembrane</keyword>
<reference evidence="3 4" key="1">
    <citation type="journal article" date="2012" name="New Phytol.">
        <title>Insight into trade-off between wood decay and parasitism from the genome of a fungal forest pathogen.</title>
        <authorList>
            <person name="Olson A."/>
            <person name="Aerts A."/>
            <person name="Asiegbu F."/>
            <person name="Belbahri L."/>
            <person name="Bouzid O."/>
            <person name="Broberg A."/>
            <person name="Canback B."/>
            <person name="Coutinho P.M."/>
            <person name="Cullen D."/>
            <person name="Dalman K."/>
            <person name="Deflorio G."/>
            <person name="van Diepen L.T."/>
            <person name="Dunand C."/>
            <person name="Duplessis S."/>
            <person name="Durling M."/>
            <person name="Gonthier P."/>
            <person name="Grimwood J."/>
            <person name="Fossdal C.G."/>
            <person name="Hansson D."/>
            <person name="Henrissat B."/>
            <person name="Hietala A."/>
            <person name="Himmelstrand K."/>
            <person name="Hoffmeister D."/>
            <person name="Hogberg N."/>
            <person name="James T.Y."/>
            <person name="Karlsson M."/>
            <person name="Kohler A."/>
            <person name="Kues U."/>
            <person name="Lee Y.H."/>
            <person name="Lin Y.C."/>
            <person name="Lind M."/>
            <person name="Lindquist E."/>
            <person name="Lombard V."/>
            <person name="Lucas S."/>
            <person name="Lunden K."/>
            <person name="Morin E."/>
            <person name="Murat C."/>
            <person name="Park J."/>
            <person name="Raffaello T."/>
            <person name="Rouze P."/>
            <person name="Salamov A."/>
            <person name="Schmutz J."/>
            <person name="Solheim H."/>
            <person name="Stahlberg J."/>
            <person name="Velez H."/>
            <person name="de Vries R.P."/>
            <person name="Wiebenga A."/>
            <person name="Woodward S."/>
            <person name="Yakovlev I."/>
            <person name="Garbelotto M."/>
            <person name="Martin F."/>
            <person name="Grigoriev I.V."/>
            <person name="Stenlid J."/>
        </authorList>
    </citation>
    <scope>NUCLEOTIDE SEQUENCE [LARGE SCALE GENOMIC DNA]</scope>
    <source>
        <strain evidence="3 4">TC 32-1</strain>
    </source>
</reference>
<protein>
    <recommendedName>
        <fullName evidence="2">DUF6533 domain-containing protein</fullName>
    </recommendedName>
</protein>
<accession>W4JRU2</accession>
<dbReference type="AlphaFoldDB" id="W4JRU2"/>
<dbReference type="Proteomes" id="UP000030671">
    <property type="component" value="Unassembled WGS sequence"/>
</dbReference>
<feature type="transmembrane region" description="Helical" evidence="1">
    <location>
        <begin position="62"/>
        <end position="86"/>
    </location>
</feature>
<organism evidence="3 4">
    <name type="scientific">Heterobasidion irregulare (strain TC 32-1)</name>
    <dbReference type="NCBI Taxonomy" id="747525"/>
    <lineage>
        <taxon>Eukaryota</taxon>
        <taxon>Fungi</taxon>
        <taxon>Dikarya</taxon>
        <taxon>Basidiomycota</taxon>
        <taxon>Agaricomycotina</taxon>
        <taxon>Agaricomycetes</taxon>
        <taxon>Russulales</taxon>
        <taxon>Bondarzewiaceae</taxon>
        <taxon>Heterobasidion</taxon>
        <taxon>Heterobasidion annosum species complex</taxon>
    </lineage>
</organism>
<gene>
    <name evidence="3" type="ORF">HETIRDRAFT_329692</name>
</gene>
<keyword evidence="1" id="KW-1133">Transmembrane helix</keyword>
<dbReference type="InParanoid" id="W4JRU2"/>